<dbReference type="KEGG" id="abas:ACPOL_5489"/>
<evidence type="ECO:0000313" key="1">
    <source>
        <dbReference type="EMBL" id="AXC14737.1"/>
    </source>
</evidence>
<accession>A0A2Z5G7E8</accession>
<protein>
    <submittedName>
        <fullName evidence="1">Uncharacterized protein</fullName>
    </submittedName>
</protein>
<proteinExistence type="predicted"/>
<dbReference type="Proteomes" id="UP000253606">
    <property type="component" value="Chromosome"/>
</dbReference>
<reference evidence="1 2" key="1">
    <citation type="journal article" date="2018" name="Front. Microbiol.">
        <title>Hydrolytic Capabilities as a Key to Environmental Success: Chitinolytic and Cellulolytic Acidobacteria From Acidic Sub-arctic Soils and Boreal Peatlands.</title>
        <authorList>
            <person name="Belova S.E."/>
            <person name="Ravin N.V."/>
            <person name="Pankratov T.A."/>
            <person name="Rakitin A.L."/>
            <person name="Ivanova A.A."/>
            <person name="Beletsky A.V."/>
            <person name="Mardanov A.V."/>
            <person name="Sinninghe Damste J.S."/>
            <person name="Dedysh S.N."/>
        </authorList>
    </citation>
    <scope>NUCLEOTIDE SEQUENCE [LARGE SCALE GENOMIC DNA]</scope>
    <source>
        <strain evidence="1 2">SBC82</strain>
    </source>
</reference>
<gene>
    <name evidence="1" type="ORF">ACPOL_5489</name>
</gene>
<organism evidence="1 2">
    <name type="scientific">Acidisarcina polymorpha</name>
    <dbReference type="NCBI Taxonomy" id="2211140"/>
    <lineage>
        <taxon>Bacteria</taxon>
        <taxon>Pseudomonadati</taxon>
        <taxon>Acidobacteriota</taxon>
        <taxon>Terriglobia</taxon>
        <taxon>Terriglobales</taxon>
        <taxon>Acidobacteriaceae</taxon>
        <taxon>Acidisarcina</taxon>
    </lineage>
</organism>
<dbReference type="AlphaFoldDB" id="A0A2Z5G7E8"/>
<dbReference type="SUPFAM" id="SSF55008">
    <property type="entry name" value="HMA, heavy metal-associated domain"/>
    <property type="match status" value="1"/>
</dbReference>
<name>A0A2Z5G7E8_9BACT</name>
<dbReference type="CDD" id="cd00371">
    <property type="entry name" value="HMA"/>
    <property type="match status" value="1"/>
</dbReference>
<keyword evidence="2" id="KW-1185">Reference proteome</keyword>
<dbReference type="Gene3D" id="3.30.70.100">
    <property type="match status" value="1"/>
</dbReference>
<dbReference type="InterPro" id="IPR006121">
    <property type="entry name" value="HMA_dom"/>
</dbReference>
<dbReference type="EMBL" id="CP030840">
    <property type="protein sequence ID" value="AXC14737.1"/>
    <property type="molecule type" value="Genomic_DNA"/>
</dbReference>
<evidence type="ECO:0000313" key="2">
    <source>
        <dbReference type="Proteomes" id="UP000253606"/>
    </source>
</evidence>
<dbReference type="GO" id="GO:0046872">
    <property type="term" value="F:metal ion binding"/>
    <property type="evidence" value="ECO:0007669"/>
    <property type="project" value="InterPro"/>
</dbReference>
<dbReference type="InterPro" id="IPR036163">
    <property type="entry name" value="HMA_dom_sf"/>
</dbReference>
<sequence length="58" mass="5990">MHCGACIRRVTQSLQRVPGAEVEEVRLGAARVKLPEGSSSDALIAALSAGGFAAHQES</sequence>